<keyword evidence="2" id="KW-0812">Transmembrane</keyword>
<dbReference type="RefSeq" id="WP_203900211.1">
    <property type="nucleotide sequence ID" value="NZ_BOPF01000012.1"/>
</dbReference>
<feature type="transmembrane region" description="Helical" evidence="2">
    <location>
        <begin position="335"/>
        <end position="357"/>
    </location>
</feature>
<keyword evidence="2" id="KW-0472">Membrane</keyword>
<dbReference type="AlphaFoldDB" id="A0A8J3YMQ9"/>
<evidence type="ECO:0000256" key="1">
    <source>
        <dbReference type="SAM" id="MobiDB-lite"/>
    </source>
</evidence>
<keyword evidence="2" id="KW-1133">Transmembrane helix</keyword>
<feature type="transmembrane region" description="Helical" evidence="2">
    <location>
        <begin position="240"/>
        <end position="257"/>
    </location>
</feature>
<feature type="transmembrane region" description="Helical" evidence="2">
    <location>
        <begin position="425"/>
        <end position="449"/>
    </location>
</feature>
<gene>
    <name evidence="4" type="ORF">Val02_35720</name>
</gene>
<feature type="transmembrane region" description="Helical" evidence="2">
    <location>
        <begin position="364"/>
        <end position="382"/>
    </location>
</feature>
<protein>
    <recommendedName>
        <fullName evidence="6">DUF2142 domain-containing protein</fullName>
    </recommendedName>
</protein>
<feature type="compositionally biased region" description="Low complexity" evidence="1">
    <location>
        <begin position="525"/>
        <end position="541"/>
    </location>
</feature>
<feature type="signal peptide" evidence="3">
    <location>
        <begin position="1"/>
        <end position="36"/>
    </location>
</feature>
<feature type="transmembrane region" description="Helical" evidence="2">
    <location>
        <begin position="469"/>
        <end position="494"/>
    </location>
</feature>
<dbReference type="Proteomes" id="UP000619260">
    <property type="component" value="Unassembled WGS sequence"/>
</dbReference>
<dbReference type="InterPro" id="IPR018674">
    <property type="entry name" value="DUF2142_membrane"/>
</dbReference>
<sequence length="549" mass="58296">MSSAFRGKVASSGRRHASLIAVFLGFFLFGSAWAFAAPFDGSPDEAEHIIRAAGVVRGQVAPPPEDAANGIGAFQTVPKSLQRACWLKGEPTLSAKNRACWPSNDETEVRTASRAGRYNPVYYAIVGWPLTFAPTMKGVLLSRLMSVGLVALGLTLAVHAARLWSRHRVMLGGILLVATPTAMNLAGSINPSAPEIAGGILAFAALVPLLDPEREPSPLMVHLAGIGALMLVIPRALGPAWLAMGVGILLVPNTWAHVKRLLAMTAMRIWIGVLAVVSIASGLWTVIQETGEPGVFIPVDSKLSRLDAVQYVLLVRTNDYLEGMFRALSGGEINAWRPVVTLWLMAIGLTVMGAFVFGRWVDRWRMGATLAALWAFTSYGEITTANELRFPTQGRYLLPVFALVVFLAGEVLARTGTVDALRARAMTRFFAFLTAGIHYVMLCTAMTRWQAGLSGDWLRPRMSPLSGDWHPGFGSLNVLILAAVGLAVLIAGFWMASALPVAAAPTSGDPAPAEPAGVDSAPTVEDAPAAGEPAAEARAVPTPEPAVQA</sequence>
<accession>A0A8J3YMQ9</accession>
<evidence type="ECO:0000313" key="4">
    <source>
        <dbReference type="EMBL" id="GIJ46686.1"/>
    </source>
</evidence>
<comment type="caution">
    <text evidence="4">The sequence shown here is derived from an EMBL/GenBank/DDBJ whole genome shotgun (WGS) entry which is preliminary data.</text>
</comment>
<feature type="transmembrane region" description="Helical" evidence="2">
    <location>
        <begin position="269"/>
        <end position="287"/>
    </location>
</feature>
<keyword evidence="5" id="KW-1185">Reference proteome</keyword>
<feature type="chain" id="PRO_5035298795" description="DUF2142 domain-containing protein" evidence="3">
    <location>
        <begin position="37"/>
        <end position="549"/>
    </location>
</feature>
<feature type="transmembrane region" description="Helical" evidence="2">
    <location>
        <begin position="138"/>
        <end position="157"/>
    </location>
</feature>
<evidence type="ECO:0000256" key="2">
    <source>
        <dbReference type="SAM" id="Phobius"/>
    </source>
</evidence>
<feature type="region of interest" description="Disordered" evidence="1">
    <location>
        <begin position="505"/>
        <end position="549"/>
    </location>
</feature>
<evidence type="ECO:0000313" key="5">
    <source>
        <dbReference type="Proteomes" id="UP000619260"/>
    </source>
</evidence>
<organism evidence="4 5">
    <name type="scientific">Virgisporangium aliadipatigenens</name>
    <dbReference type="NCBI Taxonomy" id="741659"/>
    <lineage>
        <taxon>Bacteria</taxon>
        <taxon>Bacillati</taxon>
        <taxon>Actinomycetota</taxon>
        <taxon>Actinomycetes</taxon>
        <taxon>Micromonosporales</taxon>
        <taxon>Micromonosporaceae</taxon>
        <taxon>Virgisporangium</taxon>
    </lineage>
</organism>
<evidence type="ECO:0000256" key="3">
    <source>
        <dbReference type="SAM" id="SignalP"/>
    </source>
</evidence>
<feature type="transmembrane region" description="Helical" evidence="2">
    <location>
        <begin position="169"/>
        <end position="187"/>
    </location>
</feature>
<dbReference type="EMBL" id="BOPF01000012">
    <property type="protein sequence ID" value="GIJ46686.1"/>
    <property type="molecule type" value="Genomic_DNA"/>
</dbReference>
<proteinExistence type="predicted"/>
<name>A0A8J3YMQ9_9ACTN</name>
<keyword evidence="3" id="KW-0732">Signal</keyword>
<feature type="transmembrane region" description="Helical" evidence="2">
    <location>
        <begin position="394"/>
        <end position="413"/>
    </location>
</feature>
<dbReference type="Pfam" id="PF09913">
    <property type="entry name" value="DUF2142"/>
    <property type="match status" value="1"/>
</dbReference>
<reference evidence="4" key="1">
    <citation type="submission" date="2021-01" db="EMBL/GenBank/DDBJ databases">
        <title>Whole genome shotgun sequence of Virgisporangium aliadipatigenens NBRC 105644.</title>
        <authorList>
            <person name="Komaki H."/>
            <person name="Tamura T."/>
        </authorList>
    </citation>
    <scope>NUCLEOTIDE SEQUENCE</scope>
    <source>
        <strain evidence="4">NBRC 105644</strain>
    </source>
</reference>
<evidence type="ECO:0008006" key="6">
    <source>
        <dbReference type="Google" id="ProtNLM"/>
    </source>
</evidence>